<feature type="domain" description="ANTAR" evidence="14">
    <location>
        <begin position="129"/>
        <end position="190"/>
    </location>
</feature>
<dbReference type="FunFam" id="1.10.10.10:FF:000157">
    <property type="entry name" value="Response regulator receiver"/>
    <property type="match status" value="1"/>
</dbReference>
<evidence type="ECO:0000256" key="5">
    <source>
        <dbReference type="ARBA" id="ARBA00023012"/>
    </source>
</evidence>
<keyword evidence="7" id="KW-0346">Stress response</keyword>
<dbReference type="PROSITE" id="PS50110">
    <property type="entry name" value="RESPONSE_REGULATORY"/>
    <property type="match status" value="1"/>
</dbReference>
<protein>
    <recommendedName>
        <fullName evidence="11">Transcriptional regulatory protein PdtaR</fullName>
    </recommendedName>
</protein>
<dbReference type="SMART" id="SM01012">
    <property type="entry name" value="ANTAR"/>
    <property type="match status" value="1"/>
</dbReference>
<dbReference type="Pfam" id="PF03861">
    <property type="entry name" value="ANTAR"/>
    <property type="match status" value="1"/>
</dbReference>
<proteinExistence type="predicted"/>
<keyword evidence="16" id="KW-1185">Reference proteome</keyword>
<accession>A0A543C1S1</accession>
<dbReference type="SMART" id="SM00448">
    <property type="entry name" value="REC"/>
    <property type="match status" value="1"/>
</dbReference>
<gene>
    <name evidence="15" type="ORF">FB559_8344</name>
</gene>
<evidence type="ECO:0000256" key="3">
    <source>
        <dbReference type="ARBA" id="ARBA00022553"/>
    </source>
</evidence>
<dbReference type="InterPro" id="IPR008327">
    <property type="entry name" value="Sig_transdc_resp-reg_antiterm"/>
</dbReference>
<keyword evidence="5" id="KW-0902">Two-component regulatory system</keyword>
<organism evidence="15 16">
    <name type="scientific">Actinoallomurus bryophytorum</name>
    <dbReference type="NCBI Taxonomy" id="1490222"/>
    <lineage>
        <taxon>Bacteria</taxon>
        <taxon>Bacillati</taxon>
        <taxon>Actinomycetota</taxon>
        <taxon>Actinomycetes</taxon>
        <taxon>Streptosporangiales</taxon>
        <taxon>Thermomonosporaceae</taxon>
        <taxon>Actinoallomurus</taxon>
    </lineage>
</organism>
<reference evidence="15 16" key="1">
    <citation type="submission" date="2019-06" db="EMBL/GenBank/DDBJ databases">
        <title>Sequencing the genomes of 1000 actinobacteria strains.</title>
        <authorList>
            <person name="Klenk H.-P."/>
        </authorList>
    </citation>
    <scope>NUCLEOTIDE SEQUENCE [LARGE SCALE GENOMIC DNA]</scope>
    <source>
        <strain evidence="15 16">DSM 102200</strain>
    </source>
</reference>
<dbReference type="Proteomes" id="UP000316096">
    <property type="component" value="Unassembled WGS sequence"/>
</dbReference>
<keyword evidence="3 12" id="KW-0597">Phosphoprotein</keyword>
<dbReference type="InterPro" id="IPR001789">
    <property type="entry name" value="Sig_transdc_resp-reg_receiver"/>
</dbReference>
<comment type="function">
    <text evidence="9">Member of the two-component regulatory system PdtaR/PdtaS. This two-component system plays an essential role in mycobacterial adaptation to poor nutrient conditions. PdtaR probably acts at the level of transcriptional antitermination rather than transcriptional initiation.</text>
</comment>
<keyword evidence="6" id="KW-0805">Transcription regulation</keyword>
<keyword evidence="2" id="KW-0963">Cytoplasm</keyword>
<feature type="domain" description="Response regulatory" evidence="13">
    <location>
        <begin position="9"/>
        <end position="123"/>
    </location>
</feature>
<comment type="subcellular location">
    <subcellularLocation>
        <location evidence="1">Cytoplasm</location>
    </subcellularLocation>
</comment>
<evidence type="ECO:0000256" key="1">
    <source>
        <dbReference type="ARBA" id="ARBA00004496"/>
    </source>
</evidence>
<evidence type="ECO:0000256" key="2">
    <source>
        <dbReference type="ARBA" id="ARBA00022490"/>
    </source>
</evidence>
<keyword evidence="8" id="KW-0804">Transcription</keyword>
<evidence type="ECO:0000256" key="6">
    <source>
        <dbReference type="ARBA" id="ARBA00023015"/>
    </source>
</evidence>
<dbReference type="Pfam" id="PF00072">
    <property type="entry name" value="Response_reg"/>
    <property type="match status" value="1"/>
</dbReference>
<evidence type="ECO:0000259" key="13">
    <source>
        <dbReference type="PROSITE" id="PS50110"/>
    </source>
</evidence>
<sequence length="202" mass="22348">MRVTETPRRVVIAEDEALIRLDLKEMLEEDDYQVVGEAGDGESAVRLTIEHAPDLVILDVKMPILDGISAAERIAAERIAPVVILTAFSQRELVERAREAGAMAYLVKPFTKADLVPAIEMAVSRFQEIKSLEAEVSTLEDRLETRKAVDRAKGLLQTARGWSEPEAFRFIQKTSMDRRMTMRAVAEAVIGGGLGRAPDDAE</sequence>
<dbReference type="EMBL" id="VFOZ01000002">
    <property type="protein sequence ID" value="TQL91023.1"/>
    <property type="molecule type" value="Genomic_DNA"/>
</dbReference>
<evidence type="ECO:0000256" key="11">
    <source>
        <dbReference type="ARBA" id="ARBA00071182"/>
    </source>
</evidence>
<dbReference type="PROSITE" id="PS50921">
    <property type="entry name" value="ANTAR"/>
    <property type="match status" value="1"/>
</dbReference>
<dbReference type="Gene3D" id="1.10.10.10">
    <property type="entry name" value="Winged helix-like DNA-binding domain superfamily/Winged helix DNA-binding domain"/>
    <property type="match status" value="1"/>
</dbReference>
<dbReference type="FunFam" id="3.40.50.2300:FF:000050">
    <property type="entry name" value="Response regulator receiver"/>
    <property type="match status" value="1"/>
</dbReference>
<keyword evidence="4" id="KW-0889">Transcription antitermination</keyword>
<evidence type="ECO:0000313" key="16">
    <source>
        <dbReference type="Proteomes" id="UP000316096"/>
    </source>
</evidence>
<dbReference type="GO" id="GO:0000160">
    <property type="term" value="P:phosphorelay signal transduction system"/>
    <property type="evidence" value="ECO:0007669"/>
    <property type="project" value="UniProtKB-KW"/>
</dbReference>
<dbReference type="GO" id="GO:0003723">
    <property type="term" value="F:RNA binding"/>
    <property type="evidence" value="ECO:0007669"/>
    <property type="project" value="InterPro"/>
</dbReference>
<dbReference type="PANTHER" id="PTHR43367">
    <property type="match status" value="1"/>
</dbReference>
<comment type="function">
    <text evidence="10">In addition, the PdtaR/PdtaS two-component system controls copper and nitric oxide (NO) resistance downstream of the intramembrane protease Rip1. This coupled Rip1/PdtaS/PdtaR circuit controls NO resistance and acute lung infection in mice by relieving PdtaR/PdtaS-mediated repression of isonitrile chalkophore biosynthesis. Two signals are required to fully inactivate the PdtaR/PdtaS system and mediate NO resistance: a cytoplasmic inhibitory signal through the PdtaS kinase mediated by direct sensing of NO and the production of PPE1-5', an NO-induced small RNA, to sequester PdtaR.</text>
</comment>
<dbReference type="GO" id="GO:0031564">
    <property type="term" value="P:transcription antitermination"/>
    <property type="evidence" value="ECO:0007669"/>
    <property type="project" value="UniProtKB-KW"/>
</dbReference>
<evidence type="ECO:0000256" key="10">
    <source>
        <dbReference type="ARBA" id="ARBA00059282"/>
    </source>
</evidence>
<evidence type="ECO:0000256" key="9">
    <source>
        <dbReference type="ARBA" id="ARBA00055952"/>
    </source>
</evidence>
<evidence type="ECO:0000256" key="12">
    <source>
        <dbReference type="PROSITE-ProRule" id="PRU00169"/>
    </source>
</evidence>
<dbReference type="Gene3D" id="3.40.50.2300">
    <property type="match status" value="1"/>
</dbReference>
<evidence type="ECO:0000259" key="14">
    <source>
        <dbReference type="PROSITE" id="PS50921"/>
    </source>
</evidence>
<name>A0A543C1S1_9ACTN</name>
<evidence type="ECO:0000256" key="8">
    <source>
        <dbReference type="ARBA" id="ARBA00023163"/>
    </source>
</evidence>
<dbReference type="RefSeq" id="WP_246122875.1">
    <property type="nucleotide sequence ID" value="NZ_VFOZ01000002.1"/>
</dbReference>
<dbReference type="PANTHER" id="PTHR43367:SF1">
    <property type="entry name" value="TWO-COMPONENT RESPONSE REGULATOR-LIKE APRR6-RELATED"/>
    <property type="match status" value="1"/>
</dbReference>
<dbReference type="InterPro" id="IPR011006">
    <property type="entry name" value="CheY-like_superfamily"/>
</dbReference>
<evidence type="ECO:0000256" key="7">
    <source>
        <dbReference type="ARBA" id="ARBA00023016"/>
    </source>
</evidence>
<feature type="modified residue" description="4-aspartylphosphate" evidence="12">
    <location>
        <position position="59"/>
    </location>
</feature>
<dbReference type="GO" id="GO:0005737">
    <property type="term" value="C:cytoplasm"/>
    <property type="evidence" value="ECO:0007669"/>
    <property type="project" value="UniProtKB-SubCell"/>
</dbReference>
<evidence type="ECO:0000256" key="4">
    <source>
        <dbReference type="ARBA" id="ARBA00022814"/>
    </source>
</evidence>
<dbReference type="SUPFAM" id="SSF52172">
    <property type="entry name" value="CheY-like"/>
    <property type="match status" value="1"/>
</dbReference>
<dbReference type="PIRSF" id="PIRSF036382">
    <property type="entry name" value="RR_antiterm"/>
    <property type="match status" value="1"/>
</dbReference>
<evidence type="ECO:0000313" key="15">
    <source>
        <dbReference type="EMBL" id="TQL91023.1"/>
    </source>
</evidence>
<dbReference type="InterPro" id="IPR036388">
    <property type="entry name" value="WH-like_DNA-bd_sf"/>
</dbReference>
<dbReference type="AlphaFoldDB" id="A0A543C1S1"/>
<comment type="caution">
    <text evidence="15">The sequence shown here is derived from an EMBL/GenBank/DDBJ whole genome shotgun (WGS) entry which is preliminary data.</text>
</comment>
<dbReference type="InterPro" id="IPR005561">
    <property type="entry name" value="ANTAR"/>
</dbReference>